<protein>
    <submittedName>
        <fullName evidence="1">Uncharacterized protein</fullName>
    </submittedName>
</protein>
<organism evidence="1 2">
    <name type="scientific">Candidatus Methanomarinus sp</name>
    <dbReference type="NCBI Taxonomy" id="3386244"/>
    <lineage>
        <taxon>Archaea</taxon>
        <taxon>Methanobacteriati</taxon>
        <taxon>Methanobacteriota</taxon>
        <taxon>Stenosarchaea group</taxon>
        <taxon>Methanomicrobia</taxon>
        <taxon>Methanosarcinales</taxon>
        <taxon>ANME-2 cluster</taxon>
        <taxon>Candidatus Methanocomedenaceae</taxon>
        <taxon>Candidatus Methanomarinus</taxon>
    </lineage>
</organism>
<evidence type="ECO:0000313" key="2">
    <source>
        <dbReference type="Proteomes" id="UP000315423"/>
    </source>
</evidence>
<proteinExistence type="predicted"/>
<accession>A0AC61S9X1</accession>
<name>A0AC61S9X1_9EURY</name>
<dbReference type="EMBL" id="QYBA01000215">
    <property type="protein sequence ID" value="TKY91340.1"/>
    <property type="molecule type" value="Genomic_DNA"/>
</dbReference>
<evidence type="ECO:0000313" key="1">
    <source>
        <dbReference type="EMBL" id="TKY91340.1"/>
    </source>
</evidence>
<sequence length="366" mass="42440">MFSARIKDWMVAEEWETMDQAIYSMIKLKLLNGSYWFWLMSDYNHDNPSMLQVIISHGALNYTLNNKKFICKHISDESFECYCGVWQYKDGEIRDIIHDNCSCTVRPGEFLCVTESGYHISISHTFPFYNLQVLKGNSVITKFQATSTPFTRGYIQNPTVSYPSKMAFSDDFNAYARNSRGFQYIIASKMSDIFSTCKGTLFDRDFYGSFWLERALGFGLTLPWKIIMVNFSDRSRLWYRYFPSRILNYGTPLEFIFDDITTKKRYTFNEMTIEYTGRNLSATKKFGASVDTVHLTGKGDRGETLHLDAKILGRHLYQYAIIPVVKFNYNQIVLDINDLDIQADGIDLLQGKKTTLSYGEDAYFSI</sequence>
<reference evidence="1" key="1">
    <citation type="submission" date="2018-09" db="EMBL/GenBank/DDBJ databases">
        <title>A genomic encyclopedia of anaerobic methanotrophic archaea.</title>
        <authorList>
            <person name="Skennerton C.T."/>
            <person name="Chadwick G.L."/>
            <person name="Laso-Perez R."/>
            <person name="Leu A.O."/>
            <person name="Speth D.R."/>
            <person name="Yu H."/>
            <person name="Morgan-Lang C."/>
            <person name="Hatzenpichler R."/>
            <person name="Goudeau D."/>
            <person name="Malmstrom R."/>
            <person name="Woyke T."/>
            <person name="Hallam S."/>
            <person name="Tyson G.W."/>
            <person name="Wegener G."/>
            <person name="Boetius A."/>
            <person name="Orphan V.J."/>
        </authorList>
    </citation>
    <scope>NUCLEOTIDE SEQUENCE</scope>
    <source>
        <strain evidence="1">CONS3730D10UFb2</strain>
    </source>
</reference>
<gene>
    <name evidence="1" type="ORF">C5S46_06420</name>
</gene>
<dbReference type="Proteomes" id="UP000315423">
    <property type="component" value="Unassembled WGS sequence"/>
</dbReference>
<comment type="caution">
    <text evidence="1">The sequence shown here is derived from an EMBL/GenBank/DDBJ whole genome shotgun (WGS) entry which is preliminary data.</text>
</comment>